<reference evidence="1 2" key="1">
    <citation type="submission" date="2023-11" db="EMBL/GenBank/DDBJ databases">
        <authorList>
            <person name="Hedman E."/>
            <person name="Englund M."/>
            <person name="Stromberg M."/>
            <person name="Nyberg Akerstrom W."/>
            <person name="Nylinder S."/>
            <person name="Jareborg N."/>
            <person name="Kallberg Y."/>
            <person name="Kronander E."/>
        </authorList>
    </citation>
    <scope>NUCLEOTIDE SEQUENCE [LARGE SCALE GENOMIC DNA]</scope>
</reference>
<protein>
    <submittedName>
        <fullName evidence="1">Uncharacterized protein</fullName>
    </submittedName>
</protein>
<evidence type="ECO:0000313" key="2">
    <source>
        <dbReference type="Proteomes" id="UP001314205"/>
    </source>
</evidence>
<dbReference type="EMBL" id="CAVLGL010000082">
    <property type="protein sequence ID" value="CAK1588259.1"/>
    <property type="molecule type" value="Genomic_DNA"/>
</dbReference>
<accession>A0AAV1L1H0</accession>
<evidence type="ECO:0000313" key="1">
    <source>
        <dbReference type="EMBL" id="CAK1588259.1"/>
    </source>
</evidence>
<sequence>MKRSAYKSSTRQVIFKVFQECKALDDVYGRTAKITGVFGSTIRRKVDDDEYFARGGSLYNDIDKLVISVSDDSSSESEESEMD</sequence>
<comment type="caution">
    <text evidence="1">The sequence shown here is derived from an EMBL/GenBank/DDBJ whole genome shotgun (WGS) entry which is preliminary data.</text>
</comment>
<dbReference type="Proteomes" id="UP001314205">
    <property type="component" value="Unassembled WGS sequence"/>
</dbReference>
<organism evidence="1 2">
    <name type="scientific">Parnassius mnemosyne</name>
    <name type="common">clouded apollo</name>
    <dbReference type="NCBI Taxonomy" id="213953"/>
    <lineage>
        <taxon>Eukaryota</taxon>
        <taxon>Metazoa</taxon>
        <taxon>Ecdysozoa</taxon>
        <taxon>Arthropoda</taxon>
        <taxon>Hexapoda</taxon>
        <taxon>Insecta</taxon>
        <taxon>Pterygota</taxon>
        <taxon>Neoptera</taxon>
        <taxon>Endopterygota</taxon>
        <taxon>Lepidoptera</taxon>
        <taxon>Glossata</taxon>
        <taxon>Ditrysia</taxon>
        <taxon>Papilionoidea</taxon>
        <taxon>Papilionidae</taxon>
        <taxon>Parnassiinae</taxon>
        <taxon>Parnassini</taxon>
        <taxon>Parnassius</taxon>
        <taxon>Driopa</taxon>
    </lineage>
</organism>
<dbReference type="AlphaFoldDB" id="A0AAV1L1H0"/>
<keyword evidence="2" id="KW-1185">Reference proteome</keyword>
<name>A0AAV1L1H0_9NEOP</name>
<proteinExistence type="predicted"/>
<gene>
    <name evidence="1" type="ORF">PARMNEM_LOCUS8917</name>
</gene>